<dbReference type="SUPFAM" id="SSF53756">
    <property type="entry name" value="UDP-Glycosyltransferase/glycogen phosphorylase"/>
    <property type="match status" value="1"/>
</dbReference>
<dbReference type="STRING" id="1227454.C446_04580"/>
<reference evidence="3 4" key="1">
    <citation type="journal article" date="2014" name="PLoS Genet.">
        <title>Phylogenetically driven sequencing of extremely halophilic archaea reveals strategies for static and dynamic osmo-response.</title>
        <authorList>
            <person name="Becker E.A."/>
            <person name="Seitzer P.M."/>
            <person name="Tritt A."/>
            <person name="Larsen D."/>
            <person name="Krusor M."/>
            <person name="Yao A.I."/>
            <person name="Wu D."/>
            <person name="Madern D."/>
            <person name="Eisen J.A."/>
            <person name="Darling A.E."/>
            <person name="Facciotti M.T."/>
        </authorList>
    </citation>
    <scope>NUCLEOTIDE SEQUENCE [LARGE SCALE GENOMIC DNA]</scope>
    <source>
        <strain evidence="3 4">JCM 10879</strain>
    </source>
</reference>
<dbReference type="EMBL" id="AOMA01000060">
    <property type="protein sequence ID" value="EMA41933.1"/>
    <property type="molecule type" value="Genomic_DNA"/>
</dbReference>
<evidence type="ECO:0000259" key="1">
    <source>
        <dbReference type="Pfam" id="PF00534"/>
    </source>
</evidence>
<dbReference type="Pfam" id="PF00534">
    <property type="entry name" value="Glycos_transf_1"/>
    <property type="match status" value="1"/>
</dbReference>
<dbReference type="OrthoDB" id="270666at2157"/>
<dbReference type="AlphaFoldDB" id="M0M9C0"/>
<proteinExistence type="predicted"/>
<comment type="caution">
    <text evidence="3">The sequence shown here is derived from an EMBL/GenBank/DDBJ whole genome shotgun (WGS) entry which is preliminary data.</text>
</comment>
<feature type="domain" description="Glycosyl transferase family 1" evidence="1">
    <location>
        <begin position="167"/>
        <end position="316"/>
    </location>
</feature>
<dbReference type="InterPro" id="IPR001296">
    <property type="entry name" value="Glyco_trans_1"/>
</dbReference>
<keyword evidence="3" id="KW-0808">Transferase</keyword>
<dbReference type="PATRIC" id="fig|1227454.3.peg.896"/>
<dbReference type="GO" id="GO:0016757">
    <property type="term" value="F:glycosyltransferase activity"/>
    <property type="evidence" value="ECO:0007669"/>
    <property type="project" value="InterPro"/>
</dbReference>
<sequence>MRVAVVSLETVDHRDTETNRRLRTILELVRDAGHEVHVFCAQFWDGEHRTFDRDDVTYHGLAPDTEAWHSFVARLPIAIASLGPDIVHASERPPSQLLAASWGATLARVPFLLEWYGDDVPESDGWTDWTTRRADRLVVPSELVATWARERGVDGDGIEVVPNPIDIDRIRSTEPDEEVDVIYARRLDDGANLESLLLGLAELRDRDWSATVIGDGPRREEYERLASDLRIDDRITFAGECSLEERIAAYRGAHVFAQTAEHCVFPTEMLRALAAGCVGIIEYHVDSSAHELVEGWDRGFRTTSEEELADAILEAGDLERLTFDDRFADYDRDDVRDQYLTTYRALQESSGLL</sequence>
<organism evidence="3 4">
    <name type="scientific">Halobiforma nitratireducens JCM 10879</name>
    <dbReference type="NCBI Taxonomy" id="1227454"/>
    <lineage>
        <taxon>Archaea</taxon>
        <taxon>Methanobacteriati</taxon>
        <taxon>Methanobacteriota</taxon>
        <taxon>Stenosarchaea group</taxon>
        <taxon>Halobacteria</taxon>
        <taxon>Halobacteriales</taxon>
        <taxon>Natrialbaceae</taxon>
        <taxon>Halobiforma</taxon>
    </lineage>
</organism>
<dbReference type="Gene3D" id="3.40.50.2000">
    <property type="entry name" value="Glycogen Phosphorylase B"/>
    <property type="match status" value="2"/>
</dbReference>
<dbReference type="PANTHER" id="PTHR12526:SF630">
    <property type="entry name" value="GLYCOSYLTRANSFERASE"/>
    <property type="match status" value="1"/>
</dbReference>
<dbReference type="InterPro" id="IPR028098">
    <property type="entry name" value="Glyco_trans_4-like_N"/>
</dbReference>
<evidence type="ECO:0000313" key="4">
    <source>
        <dbReference type="Proteomes" id="UP000011607"/>
    </source>
</evidence>
<dbReference type="RefSeq" id="WP_006671873.1">
    <property type="nucleotide sequence ID" value="NZ_AOMA01000060.1"/>
</dbReference>
<evidence type="ECO:0000259" key="2">
    <source>
        <dbReference type="Pfam" id="PF13579"/>
    </source>
</evidence>
<name>M0M9C0_9EURY</name>
<protein>
    <submittedName>
        <fullName evidence="3">Group 1 glycosyl transferase</fullName>
    </submittedName>
</protein>
<accession>M0M9C0</accession>
<dbReference type="Proteomes" id="UP000011607">
    <property type="component" value="Unassembled WGS sequence"/>
</dbReference>
<evidence type="ECO:0000313" key="3">
    <source>
        <dbReference type="EMBL" id="EMA41933.1"/>
    </source>
</evidence>
<keyword evidence="4" id="KW-1185">Reference proteome</keyword>
<dbReference type="PANTHER" id="PTHR12526">
    <property type="entry name" value="GLYCOSYLTRANSFERASE"/>
    <property type="match status" value="1"/>
</dbReference>
<dbReference type="Pfam" id="PF13579">
    <property type="entry name" value="Glyco_trans_4_4"/>
    <property type="match status" value="1"/>
</dbReference>
<dbReference type="eggNOG" id="arCOG01403">
    <property type="taxonomic scope" value="Archaea"/>
</dbReference>
<gene>
    <name evidence="3" type="ORF">C446_04580</name>
</gene>
<feature type="domain" description="Glycosyltransferase subfamily 4-like N-terminal" evidence="2">
    <location>
        <begin position="19"/>
        <end position="163"/>
    </location>
</feature>